<dbReference type="SMART" id="SM00867">
    <property type="entry name" value="YceI"/>
    <property type="match status" value="1"/>
</dbReference>
<dbReference type="RefSeq" id="WP_276657353.1">
    <property type="nucleotide sequence ID" value="NZ_SSFD01000071.1"/>
</dbReference>
<name>A0A5C7SXU3_THASP</name>
<organism evidence="3 4">
    <name type="scientific">Thauera aminoaromatica</name>
    <dbReference type="NCBI Taxonomy" id="164330"/>
    <lineage>
        <taxon>Bacteria</taxon>
        <taxon>Pseudomonadati</taxon>
        <taxon>Pseudomonadota</taxon>
        <taxon>Betaproteobacteria</taxon>
        <taxon>Rhodocyclales</taxon>
        <taxon>Zoogloeaceae</taxon>
        <taxon>Thauera</taxon>
    </lineage>
</organism>
<dbReference type="PANTHER" id="PTHR34406:SF2">
    <property type="entry name" value="PERIPLASMIC PROTEIN"/>
    <property type="match status" value="1"/>
</dbReference>
<feature type="signal peptide" evidence="1">
    <location>
        <begin position="1"/>
        <end position="23"/>
    </location>
</feature>
<keyword evidence="1" id="KW-0732">Signal</keyword>
<dbReference type="Proteomes" id="UP000321192">
    <property type="component" value="Unassembled WGS sequence"/>
</dbReference>
<dbReference type="Pfam" id="PF04264">
    <property type="entry name" value="YceI"/>
    <property type="match status" value="1"/>
</dbReference>
<dbReference type="SUPFAM" id="SSF101874">
    <property type="entry name" value="YceI-like"/>
    <property type="match status" value="1"/>
</dbReference>
<dbReference type="InterPro" id="IPR036761">
    <property type="entry name" value="TTHA0802/YceI-like_sf"/>
</dbReference>
<gene>
    <name evidence="3" type="ORF">E6Q80_05135</name>
</gene>
<reference evidence="3 4" key="1">
    <citation type="submission" date="2018-09" db="EMBL/GenBank/DDBJ databases">
        <title>Metagenome Assembled Genomes from an Advanced Water Purification Facility.</title>
        <authorList>
            <person name="Stamps B.W."/>
            <person name="Spear J.R."/>
        </authorList>
    </citation>
    <scope>NUCLEOTIDE SEQUENCE [LARGE SCALE GENOMIC DNA]</scope>
    <source>
        <strain evidence="3">Bin_27_1</strain>
    </source>
</reference>
<protein>
    <submittedName>
        <fullName evidence="3">YceI family protein</fullName>
    </submittedName>
</protein>
<proteinExistence type="predicted"/>
<dbReference type="InterPro" id="IPR007372">
    <property type="entry name" value="Lipid/polyisoprenoid-bd_YceI"/>
</dbReference>
<accession>A0A5C7SXU3</accession>
<sequence>MNRIARLTAALLVSAAAASPALAAPQTYVVDGTHTFPSFSYSHFGLSTQLSKFDKTTGTVTLDKEAKTGAVDITIDMKSVNTGYETFDGHIQGEDFLDTAKYPTATFKSTKVSFDGDKPATIDGELTIKGVTKPVTLKVSHFTTMPHPMLKKDTIGANASTVIKRSEFNAGKFAPHVGDDVTITVSLEAIQN</sequence>
<evidence type="ECO:0000313" key="3">
    <source>
        <dbReference type="EMBL" id="TXH88413.1"/>
    </source>
</evidence>
<evidence type="ECO:0000259" key="2">
    <source>
        <dbReference type="SMART" id="SM00867"/>
    </source>
</evidence>
<evidence type="ECO:0000313" key="4">
    <source>
        <dbReference type="Proteomes" id="UP000321192"/>
    </source>
</evidence>
<feature type="domain" description="Lipid/polyisoprenoid-binding YceI-like" evidence="2">
    <location>
        <begin position="27"/>
        <end position="190"/>
    </location>
</feature>
<dbReference type="PANTHER" id="PTHR34406">
    <property type="entry name" value="PROTEIN YCEI"/>
    <property type="match status" value="1"/>
</dbReference>
<evidence type="ECO:0000256" key="1">
    <source>
        <dbReference type="SAM" id="SignalP"/>
    </source>
</evidence>
<dbReference type="Gene3D" id="2.40.128.110">
    <property type="entry name" value="Lipid/polyisoprenoid-binding, YceI-like"/>
    <property type="match status" value="1"/>
</dbReference>
<dbReference type="AlphaFoldDB" id="A0A5C7SXU3"/>
<comment type="caution">
    <text evidence="3">The sequence shown here is derived from an EMBL/GenBank/DDBJ whole genome shotgun (WGS) entry which is preliminary data.</text>
</comment>
<dbReference type="EMBL" id="SSFD01000071">
    <property type="protein sequence ID" value="TXH88413.1"/>
    <property type="molecule type" value="Genomic_DNA"/>
</dbReference>
<feature type="chain" id="PRO_5022668246" evidence="1">
    <location>
        <begin position="24"/>
        <end position="192"/>
    </location>
</feature>